<dbReference type="InterPro" id="IPR036291">
    <property type="entry name" value="NAD(P)-bd_dom_sf"/>
</dbReference>
<dbReference type="RefSeq" id="WP_052244600.1">
    <property type="nucleotide sequence ID" value="NZ_JSUQ01000013.1"/>
</dbReference>
<dbReference type="SUPFAM" id="SSF51735">
    <property type="entry name" value="NAD(P)-binding Rossmann-fold domains"/>
    <property type="match status" value="1"/>
</dbReference>
<keyword evidence="2" id="KW-1185">Reference proteome</keyword>
<comment type="caution">
    <text evidence="1">The sequence shown here is derived from an EMBL/GenBank/DDBJ whole genome shotgun (WGS) entry which is preliminary data.</text>
</comment>
<dbReference type="STRING" id="561184.SAMN05216376_11888"/>
<evidence type="ECO:0000313" key="2">
    <source>
        <dbReference type="Proteomes" id="UP000030960"/>
    </source>
</evidence>
<dbReference type="Gene3D" id="3.40.50.720">
    <property type="entry name" value="NAD(P)-binding Rossmann-like Domain"/>
    <property type="match status" value="1"/>
</dbReference>
<reference evidence="1 2" key="1">
    <citation type="submission" date="2014-10" db="EMBL/GenBank/DDBJ databases">
        <title>Genome sequence of Ponticoccus sp. strain UMTAT08 isolated from clonal culture of toxic dinoflagellate Alexandrium tamiyavanichii.</title>
        <authorList>
            <person name="Gan H.Y."/>
            <person name="Muhd D.-D."/>
            <person name="Mohd Noor M.E."/>
            <person name="Yeong Y.S."/>
            <person name="Usup G."/>
        </authorList>
    </citation>
    <scope>NUCLEOTIDE SEQUENCE [LARGE SCALE GENOMIC DNA]</scope>
    <source>
        <strain evidence="1 2">UMTAT08</strain>
    </source>
</reference>
<dbReference type="AlphaFoldDB" id="A0A0B3RVA0"/>
<dbReference type="EMBL" id="JSUQ01000013">
    <property type="protein sequence ID" value="KHQ52032.1"/>
    <property type="molecule type" value="Genomic_DNA"/>
</dbReference>
<organism evidence="1 2">
    <name type="scientific">Mameliella alba</name>
    <dbReference type="NCBI Taxonomy" id="561184"/>
    <lineage>
        <taxon>Bacteria</taxon>
        <taxon>Pseudomonadati</taxon>
        <taxon>Pseudomonadota</taxon>
        <taxon>Alphaproteobacteria</taxon>
        <taxon>Rhodobacterales</taxon>
        <taxon>Roseobacteraceae</taxon>
        <taxon>Mameliella</taxon>
    </lineage>
</organism>
<proteinExistence type="predicted"/>
<sequence>MTGNVLILGGSGRFGRNAAEAFWNAGWRVVLFDREQDDLAQAAQGMDIIVNGWNPAYTDWATQIPRLTEQVIAATRTSGATVILPGNVYVFGKEAPEGFGPEVAHAARNPLGRVRIEMEQTYRDAGIPVILLRAGDFLDTAASGNWFDLQMAPSLKKGVLTYPGDPDVPHAWAFLPDMARAAVALAERREMLPRFAEVNFPGYTLTGQDMARQIGEILERGVGVRRMAWWPVRMAAPVWPLGAKLVEMRYLWDKPHRLTHESFDALLPDFRETPVDEALAAAVAPVLKAGSDRPRRDHAAQDPATAA</sequence>
<dbReference type="Proteomes" id="UP000030960">
    <property type="component" value="Unassembled WGS sequence"/>
</dbReference>
<gene>
    <name evidence="1" type="ORF">OA50_03440</name>
</gene>
<protein>
    <submittedName>
        <fullName evidence="1">Epimerase</fullName>
    </submittedName>
</protein>
<evidence type="ECO:0000313" key="1">
    <source>
        <dbReference type="EMBL" id="KHQ52032.1"/>
    </source>
</evidence>
<accession>A0A0B3RVA0</accession>
<name>A0A0B3RVA0_9RHOB</name>